<feature type="chain" id="PRO_5027116046" description="Cellulose biosynthesis cyclic di-GMP-binding regulatory protein BcsB" evidence="2">
    <location>
        <begin position="30"/>
        <end position="661"/>
    </location>
</feature>
<evidence type="ECO:0000256" key="1">
    <source>
        <dbReference type="SAM" id="Phobius"/>
    </source>
</evidence>
<keyword evidence="1" id="KW-0812">Transmembrane</keyword>
<feature type="transmembrane region" description="Helical" evidence="1">
    <location>
        <begin position="622"/>
        <end position="644"/>
    </location>
</feature>
<evidence type="ECO:0000313" key="3">
    <source>
        <dbReference type="EMBL" id="TXG90080.1"/>
    </source>
</evidence>
<gene>
    <name evidence="3" type="ORF">DW322_07465</name>
</gene>
<keyword evidence="1" id="KW-0472">Membrane</keyword>
<sequence>MTMPVLRRACGFALTLATTLMVAAPIAHAQDPAPPGDRTSLTSRTLGQGEQLTFRGNQDRITLTVPVPQGLSPAELTANVDLPANIARGWIDVESAGRAIGRIDLPPAPATSEPLTIPLAGALVERNSTTVTLRVTLLPLDAICPDTWFDQGTVLRDVAIAFDGEPAVPSVVADFLPPVLEQLTIYVPGSPNDAERGGAVELAAAVVAHYGTQPVSVDVRELPPQNVVPAPDPAFSRSIVVERGENARTELVPEPGSPIPALRLTGDGDALTDQIRLVTTQVAAIAVSSSAVAGSLDDAPRLTSDSATFTDLGIGELSATSHGSVTVSPILDQTRIGHAARDVGVRLQGSYTPPPGDTSGLLTVSVGDDQLASWPADASGSFDQWVTIPNGDLQRATALDVTYRTAGGTNQCGIEQPVTLTVLPQSHVEGTPTTSGPPYGFQSMPQALEPNFEIGSTTGELADLRRAVRIVAGLQSLTTVRLVPAWASAEDIASSDRPAVLVASNGTLPDSIDPPLTEDANGTFSLTYPAGDGSDSTVTLGQQTQYAALQAYWASGRGMFVASSTATPGELDRTLDWLDAVPGRWSGLSGDVLFTAQDRDPVELTADHPADPAAAAGMSTGVVAALAAVAALLVIGVVFAVVAATRRPRQHPGAEPPRTDG</sequence>
<name>A0A6P2CDR6_9NOCA</name>
<keyword evidence="2" id="KW-0732">Signal</keyword>
<dbReference type="Proteomes" id="UP000471120">
    <property type="component" value="Unassembled WGS sequence"/>
</dbReference>
<organism evidence="3 4">
    <name type="scientific">Rhodococcus rhodnii</name>
    <dbReference type="NCBI Taxonomy" id="38312"/>
    <lineage>
        <taxon>Bacteria</taxon>
        <taxon>Bacillati</taxon>
        <taxon>Actinomycetota</taxon>
        <taxon>Actinomycetes</taxon>
        <taxon>Mycobacteriales</taxon>
        <taxon>Nocardiaceae</taxon>
        <taxon>Rhodococcus</taxon>
    </lineage>
</organism>
<accession>A0A6P2CDR6</accession>
<dbReference type="AlphaFoldDB" id="A0A6P2CDR6"/>
<protein>
    <recommendedName>
        <fullName evidence="5">Cellulose biosynthesis cyclic di-GMP-binding regulatory protein BcsB</fullName>
    </recommendedName>
</protein>
<evidence type="ECO:0000313" key="4">
    <source>
        <dbReference type="Proteomes" id="UP000471120"/>
    </source>
</evidence>
<proteinExistence type="predicted"/>
<dbReference type="EMBL" id="QRCM01000001">
    <property type="protein sequence ID" value="TXG90080.1"/>
    <property type="molecule type" value="Genomic_DNA"/>
</dbReference>
<evidence type="ECO:0000256" key="2">
    <source>
        <dbReference type="SAM" id="SignalP"/>
    </source>
</evidence>
<feature type="signal peptide" evidence="2">
    <location>
        <begin position="1"/>
        <end position="29"/>
    </location>
</feature>
<comment type="caution">
    <text evidence="3">The sequence shown here is derived from an EMBL/GenBank/DDBJ whole genome shotgun (WGS) entry which is preliminary data.</text>
</comment>
<evidence type="ECO:0008006" key="5">
    <source>
        <dbReference type="Google" id="ProtNLM"/>
    </source>
</evidence>
<reference evidence="3 4" key="1">
    <citation type="submission" date="2018-07" db="EMBL/GenBank/DDBJ databases">
        <title>Genome sequence of Rhodococcus rhodnii ATCC 35071 from Rhodnius prolixus.</title>
        <authorList>
            <person name="Patel V."/>
            <person name="Vogel K.J."/>
        </authorList>
    </citation>
    <scope>NUCLEOTIDE SEQUENCE [LARGE SCALE GENOMIC DNA]</scope>
    <source>
        <strain evidence="3 4">ATCC 35071</strain>
    </source>
</reference>
<keyword evidence="1" id="KW-1133">Transmembrane helix</keyword>